<evidence type="ECO:0000256" key="10">
    <source>
        <dbReference type="ARBA" id="ARBA00023316"/>
    </source>
</evidence>
<dbReference type="GO" id="GO:0071555">
    <property type="term" value="P:cell wall organization"/>
    <property type="evidence" value="ECO:0007669"/>
    <property type="project" value="UniProtKB-KW"/>
</dbReference>
<dbReference type="AlphaFoldDB" id="A0A0C3QMW1"/>
<keyword evidence="17" id="KW-1185">Reference proteome</keyword>
<dbReference type="Gene3D" id="3.20.20.370">
    <property type="entry name" value="Glycoside hydrolase/deacetylase"/>
    <property type="match status" value="1"/>
</dbReference>
<evidence type="ECO:0000256" key="14">
    <source>
        <dbReference type="SAM" id="SignalP"/>
    </source>
</evidence>
<dbReference type="InterPro" id="IPR011330">
    <property type="entry name" value="Glyco_hydro/deAcase_b/a-brl"/>
</dbReference>
<comment type="catalytic activity">
    <reaction evidence="13">
        <text>[(1-&gt;4)-N-acetyl-beta-D-glucosaminyl](n) + n H2O = chitosan + n acetate</text>
        <dbReference type="Rhea" id="RHEA:10464"/>
        <dbReference type="Rhea" id="RHEA-COMP:9593"/>
        <dbReference type="Rhea" id="RHEA-COMP:9597"/>
        <dbReference type="ChEBI" id="CHEBI:15377"/>
        <dbReference type="ChEBI" id="CHEBI:17029"/>
        <dbReference type="ChEBI" id="CHEBI:30089"/>
        <dbReference type="ChEBI" id="CHEBI:57704"/>
        <dbReference type="EC" id="3.5.1.41"/>
    </reaction>
    <physiologicalReaction direction="left-to-right" evidence="13">
        <dbReference type="Rhea" id="RHEA:10465"/>
    </physiologicalReaction>
</comment>
<protein>
    <recommendedName>
        <fullName evidence="12">chitin deacetylase</fullName>
        <ecNumber evidence="12">3.5.1.41</ecNumber>
    </recommendedName>
</protein>
<feature type="chain" id="PRO_5002177519" description="chitin deacetylase" evidence="14">
    <location>
        <begin position="19"/>
        <end position="416"/>
    </location>
</feature>
<keyword evidence="9" id="KW-0449">Lipoprotein</keyword>
<keyword evidence="8" id="KW-0170">Cobalt</keyword>
<evidence type="ECO:0000256" key="4">
    <source>
        <dbReference type="ARBA" id="ARBA00022622"/>
    </source>
</evidence>
<evidence type="ECO:0000313" key="17">
    <source>
        <dbReference type="Proteomes" id="UP000054248"/>
    </source>
</evidence>
<dbReference type="Pfam" id="PF01522">
    <property type="entry name" value="Polysacc_deac_1"/>
    <property type="match status" value="1"/>
</dbReference>
<evidence type="ECO:0000256" key="9">
    <source>
        <dbReference type="ARBA" id="ARBA00023288"/>
    </source>
</evidence>
<keyword evidence="14" id="KW-0732">Signal</keyword>
<feature type="signal peptide" evidence="14">
    <location>
        <begin position="1"/>
        <end position="18"/>
    </location>
</feature>
<keyword evidence="5" id="KW-0146">Chitin degradation</keyword>
<reference evidence="17" key="2">
    <citation type="submission" date="2015-01" db="EMBL/GenBank/DDBJ databases">
        <title>Evolutionary Origins and Diversification of the Mycorrhizal Mutualists.</title>
        <authorList>
            <consortium name="DOE Joint Genome Institute"/>
            <consortium name="Mycorrhizal Genomics Consortium"/>
            <person name="Kohler A."/>
            <person name="Kuo A."/>
            <person name="Nagy L.G."/>
            <person name="Floudas D."/>
            <person name="Copeland A."/>
            <person name="Barry K.W."/>
            <person name="Cichocki N."/>
            <person name="Veneault-Fourrey C."/>
            <person name="LaButti K."/>
            <person name="Lindquist E.A."/>
            <person name="Lipzen A."/>
            <person name="Lundell T."/>
            <person name="Morin E."/>
            <person name="Murat C."/>
            <person name="Riley R."/>
            <person name="Ohm R."/>
            <person name="Sun H."/>
            <person name="Tunlid A."/>
            <person name="Henrissat B."/>
            <person name="Grigoriev I.V."/>
            <person name="Hibbett D.S."/>
            <person name="Martin F."/>
        </authorList>
    </citation>
    <scope>NUCLEOTIDE SEQUENCE [LARGE SCALE GENOMIC DNA]</scope>
    <source>
        <strain evidence="17">MUT 4182</strain>
    </source>
</reference>
<keyword evidence="6" id="KW-0472">Membrane</keyword>
<dbReference type="EC" id="3.5.1.41" evidence="12"/>
<sequence length="416" mass="44455">MAFKSVLSLLLIASAAFARPTPGDNHADHNHSGRSLFEAFGIKEWAHPVDHPVTALFRRQNANNLTIGSAEWKAQYPQGNPDPTKMPQAWKDALAKAVAAGQIPQVPLTNAGNYPKGTDASDPKVCNSAAECKVDGDIWAAPDGMLGLNFDDGPTDASPRLYDFLKNNTQKATLFYIGGNIRDLPQHALTAFQGGNDLAVHTYTHRWSTSLSNEEFMAELGWTCQIISDLTDGRVPRYWRPPYGDSDLRTRAIAKIFGMTQVDWNQDTDDWEIPEGKNTEGAVAKNFQKWLTGPKSPGLIILEHELAASTVDAFIAAYPLMKSNGWDTRNIPDLFGASYYLNAKDNTSPVVATLDPASGGATTIDLSANAATSASAAAATSSTGAQGSSDNKNGARSLSASGALLAFAMGLAVLAL</sequence>
<keyword evidence="7" id="KW-0119">Carbohydrate metabolism</keyword>
<keyword evidence="10" id="KW-0961">Cell wall biogenesis/degradation</keyword>
<proteinExistence type="predicted"/>
<evidence type="ECO:0000256" key="5">
    <source>
        <dbReference type="ARBA" id="ARBA00023024"/>
    </source>
</evidence>
<dbReference type="GO" id="GO:0000272">
    <property type="term" value="P:polysaccharide catabolic process"/>
    <property type="evidence" value="ECO:0007669"/>
    <property type="project" value="UniProtKB-KW"/>
</dbReference>
<keyword evidence="4" id="KW-0336">GPI-anchor</keyword>
<evidence type="ECO:0000256" key="6">
    <source>
        <dbReference type="ARBA" id="ARBA00023136"/>
    </source>
</evidence>
<evidence type="ECO:0000256" key="7">
    <source>
        <dbReference type="ARBA" id="ARBA00023277"/>
    </source>
</evidence>
<name>A0A0C3QMW1_9AGAM</name>
<dbReference type="EMBL" id="KN822943">
    <property type="protein sequence ID" value="KIO34400.1"/>
    <property type="molecule type" value="Genomic_DNA"/>
</dbReference>
<evidence type="ECO:0000256" key="12">
    <source>
        <dbReference type="ARBA" id="ARBA00024056"/>
    </source>
</evidence>
<accession>A0A0C3QMW1</accession>
<evidence type="ECO:0000259" key="15">
    <source>
        <dbReference type="PROSITE" id="PS51677"/>
    </source>
</evidence>
<evidence type="ECO:0000313" key="16">
    <source>
        <dbReference type="EMBL" id="KIO34400.1"/>
    </source>
</evidence>
<dbReference type="OrthoDB" id="407355at2759"/>
<dbReference type="PANTHER" id="PTHR10587">
    <property type="entry name" value="GLYCOSYL TRANSFERASE-RELATED"/>
    <property type="match status" value="1"/>
</dbReference>
<dbReference type="GO" id="GO:0004099">
    <property type="term" value="F:chitin deacetylase activity"/>
    <property type="evidence" value="ECO:0007669"/>
    <property type="project" value="UniProtKB-EC"/>
</dbReference>
<evidence type="ECO:0000256" key="13">
    <source>
        <dbReference type="ARBA" id="ARBA00048494"/>
    </source>
</evidence>
<keyword evidence="3" id="KW-1003">Cell membrane</keyword>
<dbReference type="SUPFAM" id="SSF88713">
    <property type="entry name" value="Glycoside hydrolase/deacetylase"/>
    <property type="match status" value="1"/>
</dbReference>
<organism evidence="16 17">
    <name type="scientific">Tulasnella calospora MUT 4182</name>
    <dbReference type="NCBI Taxonomy" id="1051891"/>
    <lineage>
        <taxon>Eukaryota</taxon>
        <taxon>Fungi</taxon>
        <taxon>Dikarya</taxon>
        <taxon>Basidiomycota</taxon>
        <taxon>Agaricomycotina</taxon>
        <taxon>Agaricomycetes</taxon>
        <taxon>Cantharellales</taxon>
        <taxon>Tulasnellaceae</taxon>
        <taxon>Tulasnella</taxon>
    </lineage>
</organism>
<dbReference type="GO" id="GO:0098552">
    <property type="term" value="C:side of membrane"/>
    <property type="evidence" value="ECO:0007669"/>
    <property type="project" value="UniProtKB-KW"/>
</dbReference>
<evidence type="ECO:0000256" key="1">
    <source>
        <dbReference type="ARBA" id="ARBA00001941"/>
    </source>
</evidence>
<comment type="cofactor">
    <cofactor evidence="1">
        <name>Co(2+)</name>
        <dbReference type="ChEBI" id="CHEBI:48828"/>
    </cofactor>
</comment>
<dbReference type="GO" id="GO:0006032">
    <property type="term" value="P:chitin catabolic process"/>
    <property type="evidence" value="ECO:0007669"/>
    <property type="project" value="UniProtKB-KW"/>
</dbReference>
<evidence type="ECO:0000256" key="11">
    <source>
        <dbReference type="ARBA" id="ARBA00023326"/>
    </source>
</evidence>
<comment type="subcellular location">
    <subcellularLocation>
        <location evidence="2">Cell membrane</location>
        <topology evidence="2">Lipid-anchor</topology>
        <topology evidence="2">GPI-anchor</topology>
    </subcellularLocation>
</comment>
<dbReference type="GO" id="GO:0009272">
    <property type="term" value="P:fungal-type cell wall biogenesis"/>
    <property type="evidence" value="ECO:0007669"/>
    <property type="project" value="UniProtKB-ARBA"/>
</dbReference>
<gene>
    <name evidence="16" type="ORF">M407DRAFT_3506</name>
</gene>
<keyword evidence="11" id="KW-0624">Polysaccharide degradation</keyword>
<reference evidence="16 17" key="1">
    <citation type="submission" date="2014-04" db="EMBL/GenBank/DDBJ databases">
        <authorList>
            <consortium name="DOE Joint Genome Institute"/>
            <person name="Kuo A."/>
            <person name="Girlanda M."/>
            <person name="Perotto S."/>
            <person name="Kohler A."/>
            <person name="Nagy L.G."/>
            <person name="Floudas D."/>
            <person name="Copeland A."/>
            <person name="Barry K.W."/>
            <person name="Cichocki N."/>
            <person name="Veneault-Fourrey C."/>
            <person name="LaButti K."/>
            <person name="Lindquist E.A."/>
            <person name="Lipzen A."/>
            <person name="Lundell T."/>
            <person name="Morin E."/>
            <person name="Murat C."/>
            <person name="Sun H."/>
            <person name="Tunlid A."/>
            <person name="Henrissat B."/>
            <person name="Grigoriev I.V."/>
            <person name="Hibbett D.S."/>
            <person name="Martin F."/>
            <person name="Nordberg H.P."/>
            <person name="Cantor M.N."/>
            <person name="Hua S.X."/>
        </authorList>
    </citation>
    <scope>NUCLEOTIDE SEQUENCE [LARGE SCALE GENOMIC DNA]</scope>
    <source>
        <strain evidence="16 17">MUT 4182</strain>
    </source>
</reference>
<feature type="domain" description="NodB homology" evidence="15">
    <location>
        <begin position="144"/>
        <end position="329"/>
    </location>
</feature>
<dbReference type="InterPro" id="IPR002509">
    <property type="entry name" value="NODB_dom"/>
</dbReference>
<dbReference type="Proteomes" id="UP000054248">
    <property type="component" value="Unassembled WGS sequence"/>
</dbReference>
<dbReference type="PROSITE" id="PS51677">
    <property type="entry name" value="NODB"/>
    <property type="match status" value="1"/>
</dbReference>
<dbReference type="PANTHER" id="PTHR10587:SF135">
    <property type="entry name" value="CHITIN DEACETYLASE 3"/>
    <property type="match status" value="1"/>
</dbReference>
<evidence type="ECO:0000256" key="8">
    <source>
        <dbReference type="ARBA" id="ARBA00023285"/>
    </source>
</evidence>
<dbReference type="InterPro" id="IPR050248">
    <property type="entry name" value="Polysacc_deacetylase_ArnD"/>
</dbReference>
<dbReference type="HOGENOM" id="CLU_042090_2_0_1"/>
<evidence type="ECO:0000256" key="2">
    <source>
        <dbReference type="ARBA" id="ARBA00004609"/>
    </source>
</evidence>
<dbReference type="GO" id="GO:0005886">
    <property type="term" value="C:plasma membrane"/>
    <property type="evidence" value="ECO:0007669"/>
    <property type="project" value="UniProtKB-SubCell"/>
</dbReference>
<dbReference type="STRING" id="1051891.A0A0C3QMW1"/>
<keyword evidence="4" id="KW-0325">Glycoprotein</keyword>
<evidence type="ECO:0000256" key="3">
    <source>
        <dbReference type="ARBA" id="ARBA00022475"/>
    </source>
</evidence>